<proteinExistence type="predicted"/>
<dbReference type="OrthoDB" id="6287778at2"/>
<sequence length="417" mass="47585">MRSALYAKITLCLYSLFAQLSQHHCSTGYLGTVAVFISLANPSLEKQRQCKWLLVAASVCSNESYWDTWRSTANGLEAISASRNDMLLCLDEFHQASPEDVDQAIYMLANGVSKLRSNQDGSLAARNRWRLLFLSTGEIGLSEMLFKIKQEVKAGQLIRFNEIPIIGRYGVFDHLHGFKSAKLFADELRDRVKNNHGSLLHPWLFHLSNLRNIPQFLRLRIEELTDKWKIESAGNQVGYALDRFALLAVAGELAIQFGLVPWSKGDAESAIYQIVQGWIAARGFEGDAEEQLIIRKTPHAIKTWNRRLAQPGKELTPDLAGYWKYENNEVTWYVTRDSFRNGFGLKQANARKILELSTLLAKKEWLQTNETSRGTFKIKLSLSGESNKQERYYKIYPQRICTDLSLNIEFPKNISQQ</sequence>
<evidence type="ECO:0000313" key="3">
    <source>
        <dbReference type="Proteomes" id="UP000307217"/>
    </source>
</evidence>
<dbReference type="AlphaFoldDB" id="A0A5S3VEA2"/>
<dbReference type="Proteomes" id="UP000307217">
    <property type="component" value="Unassembled WGS sequence"/>
</dbReference>
<feature type="domain" description="DUF927" evidence="1">
    <location>
        <begin position="54"/>
        <end position="125"/>
    </location>
</feature>
<protein>
    <recommendedName>
        <fullName evidence="1">DUF927 domain-containing protein</fullName>
    </recommendedName>
</protein>
<comment type="caution">
    <text evidence="2">The sequence shown here is derived from an EMBL/GenBank/DDBJ whole genome shotgun (WGS) entry which is preliminary data.</text>
</comment>
<organism evidence="2 3">
    <name type="scientific">Pseudoalteromonas aurantia</name>
    <dbReference type="NCBI Taxonomy" id="43654"/>
    <lineage>
        <taxon>Bacteria</taxon>
        <taxon>Pseudomonadati</taxon>
        <taxon>Pseudomonadota</taxon>
        <taxon>Gammaproteobacteria</taxon>
        <taxon>Alteromonadales</taxon>
        <taxon>Pseudoalteromonadaceae</taxon>
        <taxon>Pseudoalteromonas</taxon>
    </lineage>
</organism>
<dbReference type="InterPro" id="IPR009270">
    <property type="entry name" value="DUF927"/>
</dbReference>
<dbReference type="Pfam" id="PF06048">
    <property type="entry name" value="DUF927"/>
    <property type="match status" value="1"/>
</dbReference>
<name>A0A5S3VEA2_9GAMM</name>
<reference evidence="3" key="2">
    <citation type="submission" date="2019-06" db="EMBL/GenBank/DDBJ databases">
        <title>Co-occurence of chitin degradation, pigmentation and bioactivity in marine Pseudoalteromonas.</title>
        <authorList>
            <person name="Sonnenschein E.C."/>
            <person name="Bech P.K."/>
        </authorList>
    </citation>
    <scope>NUCLEOTIDE SEQUENCE [LARGE SCALE GENOMIC DNA]</scope>
    <source>
        <strain evidence="3">S3790</strain>
    </source>
</reference>
<gene>
    <name evidence="2" type="ORF">CWC19_00150</name>
</gene>
<reference evidence="2 3" key="1">
    <citation type="submission" date="2018-01" db="EMBL/GenBank/DDBJ databases">
        <authorList>
            <person name="Paulsen S."/>
            <person name="Gram L.K."/>
        </authorList>
    </citation>
    <scope>NUCLEOTIDE SEQUENCE [LARGE SCALE GENOMIC DNA]</scope>
    <source>
        <strain evidence="2 3">S3790</strain>
    </source>
</reference>
<accession>A0A5S3VEA2</accession>
<evidence type="ECO:0000259" key="1">
    <source>
        <dbReference type="Pfam" id="PF06048"/>
    </source>
</evidence>
<evidence type="ECO:0000313" key="2">
    <source>
        <dbReference type="EMBL" id="TMO70693.1"/>
    </source>
</evidence>
<dbReference type="EMBL" id="PNBX01000001">
    <property type="protein sequence ID" value="TMO70693.1"/>
    <property type="molecule type" value="Genomic_DNA"/>
</dbReference>